<dbReference type="InterPro" id="IPR015797">
    <property type="entry name" value="NUDIX_hydrolase-like_dom_sf"/>
</dbReference>
<evidence type="ECO:0000259" key="4">
    <source>
        <dbReference type="PROSITE" id="PS51462"/>
    </source>
</evidence>
<comment type="caution">
    <text evidence="5">The sequence shown here is derived from an EMBL/GenBank/DDBJ whole genome shotgun (WGS) entry which is preliminary data.</text>
</comment>
<dbReference type="Gene3D" id="3.90.79.10">
    <property type="entry name" value="Nucleoside Triphosphate Pyrophosphohydrolase"/>
    <property type="match status" value="1"/>
</dbReference>
<keyword evidence="2 5" id="KW-0378">Hydrolase</keyword>
<evidence type="ECO:0000313" key="6">
    <source>
        <dbReference type="Proteomes" id="UP001165283"/>
    </source>
</evidence>
<dbReference type="PROSITE" id="PS00893">
    <property type="entry name" value="NUDIX_BOX"/>
    <property type="match status" value="1"/>
</dbReference>
<reference evidence="5" key="1">
    <citation type="submission" date="2021-04" db="EMBL/GenBank/DDBJ databases">
        <title>Pseudonocardia sp. nov., isolated from sandy soil of mangrove forest.</title>
        <authorList>
            <person name="Zan Z."/>
            <person name="Huang R."/>
            <person name="Liu W."/>
        </authorList>
    </citation>
    <scope>NUCLEOTIDE SEQUENCE</scope>
    <source>
        <strain evidence="5">S2-4</strain>
    </source>
</reference>
<dbReference type="PROSITE" id="PS51462">
    <property type="entry name" value="NUDIX"/>
    <property type="match status" value="1"/>
</dbReference>
<gene>
    <name evidence="5" type="ORF">KDL28_23900</name>
</gene>
<dbReference type="SUPFAM" id="SSF55811">
    <property type="entry name" value="Nudix"/>
    <property type="match status" value="1"/>
</dbReference>
<comment type="cofactor">
    <cofactor evidence="1">
        <name>Mg(2+)</name>
        <dbReference type="ChEBI" id="CHEBI:18420"/>
    </cofactor>
</comment>
<feature type="domain" description="Nudix hydrolase" evidence="4">
    <location>
        <begin position="10"/>
        <end position="137"/>
    </location>
</feature>
<dbReference type="PANTHER" id="PTHR43046:SF12">
    <property type="entry name" value="GDP-MANNOSE MANNOSYL HYDROLASE"/>
    <property type="match status" value="1"/>
</dbReference>
<evidence type="ECO:0000256" key="2">
    <source>
        <dbReference type="ARBA" id="ARBA00022801"/>
    </source>
</evidence>
<dbReference type="GO" id="GO:0016787">
    <property type="term" value="F:hydrolase activity"/>
    <property type="evidence" value="ECO:0007669"/>
    <property type="project" value="UniProtKB-KW"/>
</dbReference>
<protein>
    <submittedName>
        <fullName evidence="5">NUDIX hydrolase</fullName>
    </submittedName>
</protein>
<dbReference type="PANTHER" id="PTHR43046">
    <property type="entry name" value="GDP-MANNOSE MANNOSYL HYDROLASE"/>
    <property type="match status" value="1"/>
</dbReference>
<keyword evidence="6" id="KW-1185">Reference proteome</keyword>
<proteinExistence type="predicted"/>
<evidence type="ECO:0000256" key="1">
    <source>
        <dbReference type="ARBA" id="ARBA00001946"/>
    </source>
</evidence>
<keyword evidence="3" id="KW-0460">Magnesium</keyword>
<accession>A0ABT1A5K2</accession>
<dbReference type="Pfam" id="PF00293">
    <property type="entry name" value="NUDIX"/>
    <property type="match status" value="1"/>
</dbReference>
<name>A0ABT1A5K2_9PSEU</name>
<evidence type="ECO:0000313" key="5">
    <source>
        <dbReference type="EMBL" id="MCO1658109.1"/>
    </source>
</evidence>
<dbReference type="Proteomes" id="UP001165283">
    <property type="component" value="Unassembled WGS sequence"/>
</dbReference>
<dbReference type="CDD" id="cd18876">
    <property type="entry name" value="NUDIX_Hydrolase"/>
    <property type="match status" value="1"/>
</dbReference>
<organism evidence="5 6">
    <name type="scientific">Pseudonocardia humida</name>
    <dbReference type="NCBI Taxonomy" id="2800819"/>
    <lineage>
        <taxon>Bacteria</taxon>
        <taxon>Bacillati</taxon>
        <taxon>Actinomycetota</taxon>
        <taxon>Actinomycetes</taxon>
        <taxon>Pseudonocardiales</taxon>
        <taxon>Pseudonocardiaceae</taxon>
        <taxon>Pseudonocardia</taxon>
    </lineage>
</organism>
<dbReference type="InterPro" id="IPR020084">
    <property type="entry name" value="NUDIX_hydrolase_CS"/>
</dbReference>
<dbReference type="RefSeq" id="WP_252441756.1">
    <property type="nucleotide sequence ID" value="NZ_JAGSOV010000050.1"/>
</dbReference>
<dbReference type="EMBL" id="JAGSOV010000050">
    <property type="protein sequence ID" value="MCO1658109.1"/>
    <property type="molecule type" value="Genomic_DNA"/>
</dbReference>
<sequence length="153" mass="17427">MTDPSDTFATPRVAAGALFFDDDGRVLLVHPTYKDTWDVPGGYVERGESPAAACRREVAEELRLDRMPRRLLSVDWAPSEAEGDKLLFLFDCGPLGDDEHRIQLDGKELDKWQWVHRDELDNFVLSRISERIRSTVDSQSAYLEHGRPPRSSN</sequence>
<evidence type="ECO:0000256" key="3">
    <source>
        <dbReference type="ARBA" id="ARBA00022842"/>
    </source>
</evidence>
<dbReference type="InterPro" id="IPR000086">
    <property type="entry name" value="NUDIX_hydrolase_dom"/>
</dbReference>